<organism evidence="1 2">
    <name type="scientific">Fuscovulum ytuae</name>
    <dbReference type="NCBI Taxonomy" id="3042299"/>
    <lineage>
        <taxon>Bacteria</taxon>
        <taxon>Pseudomonadati</taxon>
        <taxon>Pseudomonadota</taxon>
        <taxon>Alphaproteobacteria</taxon>
        <taxon>Rhodobacterales</taxon>
        <taxon>Paracoccaceae</taxon>
        <taxon>Fuscovulum</taxon>
    </lineage>
</organism>
<proteinExistence type="predicted"/>
<dbReference type="RefSeq" id="WP_281469123.1">
    <property type="nucleotide sequence ID" value="NZ_CP124535.1"/>
</dbReference>
<gene>
    <name evidence="1" type="ORF">QF092_07725</name>
</gene>
<evidence type="ECO:0000313" key="1">
    <source>
        <dbReference type="EMBL" id="WGV17660.1"/>
    </source>
</evidence>
<sequence>MSIDLPPIPDLSAIIAPQEIEKKKRRGGAGRAAAIAVGTVMILSDGSECVVAGFDALGRPICHPVTQ</sequence>
<name>A0ABY8Q9W5_9RHOB</name>
<dbReference type="Proteomes" id="UP001230978">
    <property type="component" value="Chromosome"/>
</dbReference>
<keyword evidence="2" id="KW-1185">Reference proteome</keyword>
<evidence type="ECO:0000313" key="2">
    <source>
        <dbReference type="Proteomes" id="UP001230978"/>
    </source>
</evidence>
<reference evidence="1 2" key="1">
    <citation type="submission" date="2023-04" db="EMBL/GenBank/DDBJ databases">
        <title>YMD61, complete Genome.</title>
        <authorList>
            <person name="Zhang J."/>
        </authorList>
    </citation>
    <scope>NUCLEOTIDE SEQUENCE [LARGE SCALE GENOMIC DNA]</scope>
    <source>
        <strain evidence="1 2">YMD61</strain>
    </source>
</reference>
<accession>A0ABY8Q9W5</accession>
<protein>
    <submittedName>
        <fullName evidence="1">Uncharacterized protein</fullName>
    </submittedName>
</protein>
<dbReference type="EMBL" id="CP124535">
    <property type="protein sequence ID" value="WGV17660.1"/>
    <property type="molecule type" value="Genomic_DNA"/>
</dbReference>